<dbReference type="GO" id="GO:0005840">
    <property type="term" value="C:ribosome"/>
    <property type="evidence" value="ECO:0007669"/>
    <property type="project" value="UniProtKB-KW"/>
</dbReference>
<proteinExistence type="inferred from homology"/>
<keyword evidence="7 11" id="KW-0694">RNA-binding</keyword>
<keyword evidence="3 11" id="KW-0479">Metal-binding</keyword>
<dbReference type="AlphaFoldDB" id="A0A7C2Z8T4"/>
<dbReference type="Pfam" id="PF01907">
    <property type="entry name" value="Ribosomal_L37e"/>
    <property type="match status" value="1"/>
</dbReference>
<comment type="similarity">
    <text evidence="2 11 12">Belongs to the eukaryotic ribosomal protein eL37 family.</text>
</comment>
<evidence type="ECO:0000256" key="11">
    <source>
        <dbReference type="HAMAP-Rule" id="MF_00547"/>
    </source>
</evidence>
<evidence type="ECO:0000313" key="13">
    <source>
        <dbReference type="EMBL" id="HEW52695.1"/>
    </source>
</evidence>
<dbReference type="Gene3D" id="2.20.25.30">
    <property type="match status" value="1"/>
</dbReference>
<keyword evidence="8 11" id="KW-0689">Ribosomal protein</keyword>
<comment type="function">
    <text evidence="1 11">Binds to the 23S rRNA.</text>
</comment>
<dbReference type="InterPro" id="IPR011332">
    <property type="entry name" value="Ribosomal_zn-bd"/>
</dbReference>
<evidence type="ECO:0000256" key="2">
    <source>
        <dbReference type="ARBA" id="ARBA00009805"/>
    </source>
</evidence>
<comment type="function">
    <text evidence="12">Component of the large ribosomal subunit. The ribosome is a large ribonucleoprotein complex responsible for the synthesis of proteins in the cell.</text>
</comment>
<keyword evidence="6 11" id="KW-0862">Zinc</keyword>
<sequence>MKGTPSMGKRNKKVTHIKCRRCGRNAYNVSKGYCAACGFGRSSRIRRYCWQNKKFNRVRVK</sequence>
<evidence type="ECO:0000256" key="10">
    <source>
        <dbReference type="ARBA" id="ARBA00035225"/>
    </source>
</evidence>
<dbReference type="InterPro" id="IPR001569">
    <property type="entry name" value="Ribosomal_eL37"/>
</dbReference>
<dbReference type="GO" id="GO:0006412">
    <property type="term" value="P:translation"/>
    <property type="evidence" value="ECO:0007669"/>
    <property type="project" value="UniProtKB-UniRule"/>
</dbReference>
<dbReference type="InterPro" id="IPR011331">
    <property type="entry name" value="Ribosomal_eL37/eL43"/>
</dbReference>
<evidence type="ECO:0000256" key="3">
    <source>
        <dbReference type="ARBA" id="ARBA00022723"/>
    </source>
</evidence>
<evidence type="ECO:0000256" key="12">
    <source>
        <dbReference type="RuleBase" id="RU000576"/>
    </source>
</evidence>
<evidence type="ECO:0000256" key="4">
    <source>
        <dbReference type="ARBA" id="ARBA00022730"/>
    </source>
</evidence>
<dbReference type="GO" id="GO:1990904">
    <property type="term" value="C:ribonucleoprotein complex"/>
    <property type="evidence" value="ECO:0007669"/>
    <property type="project" value="UniProtKB-KW"/>
</dbReference>
<dbReference type="FunFam" id="2.20.25.30:FF:000003">
    <property type="entry name" value="50S ribosomal protein L37e"/>
    <property type="match status" value="1"/>
</dbReference>
<feature type="binding site" evidence="11">
    <location>
        <position position="19"/>
    </location>
    <ligand>
        <name>Zn(2+)</name>
        <dbReference type="ChEBI" id="CHEBI:29105"/>
    </ligand>
</feature>
<evidence type="ECO:0000256" key="9">
    <source>
        <dbReference type="ARBA" id="ARBA00023274"/>
    </source>
</evidence>
<reference evidence="13" key="1">
    <citation type="journal article" date="2020" name="mSystems">
        <title>Genome- and Community-Level Interaction Insights into Carbon Utilization and Element Cycling Functions of Hydrothermarchaeota in Hydrothermal Sediment.</title>
        <authorList>
            <person name="Zhou Z."/>
            <person name="Liu Y."/>
            <person name="Xu W."/>
            <person name="Pan J."/>
            <person name="Luo Z.H."/>
            <person name="Li M."/>
        </authorList>
    </citation>
    <scope>NUCLEOTIDE SEQUENCE [LARGE SCALE GENOMIC DNA]</scope>
    <source>
        <strain evidence="13">SpSt-16</strain>
    </source>
</reference>
<name>A0A7C2Z8T4_9CREN</name>
<feature type="zinc finger region" description="C4-type" evidence="11">
    <location>
        <begin position="19"/>
        <end position="37"/>
    </location>
</feature>
<keyword evidence="9 11" id="KW-0687">Ribonucleoprotein</keyword>
<protein>
    <recommendedName>
        <fullName evidence="10 11">Large ribosomal subunit protein eL37</fullName>
    </recommendedName>
</protein>
<dbReference type="PROSITE" id="PS01077">
    <property type="entry name" value="RIBOSOMAL_L37E"/>
    <property type="match status" value="1"/>
</dbReference>
<feature type="binding site" evidence="11">
    <location>
        <position position="34"/>
    </location>
    <ligand>
        <name>Zn(2+)</name>
        <dbReference type="ChEBI" id="CHEBI:29105"/>
    </ligand>
</feature>
<dbReference type="NCBIfam" id="NF003214">
    <property type="entry name" value="PRK04179.1"/>
    <property type="match status" value="1"/>
</dbReference>
<accession>A0A7C2Z8T4</accession>
<evidence type="ECO:0000256" key="8">
    <source>
        <dbReference type="ARBA" id="ARBA00022980"/>
    </source>
</evidence>
<keyword evidence="4 11" id="KW-0699">rRNA-binding</keyword>
<keyword evidence="5 11" id="KW-0863">Zinc-finger</keyword>
<comment type="cofactor">
    <cofactor evidence="11">
        <name>Zn(2+)</name>
        <dbReference type="ChEBI" id="CHEBI:29105"/>
    </cofactor>
    <text evidence="11">Binds 1 zinc ion per subunit.</text>
</comment>
<dbReference type="InterPro" id="IPR018267">
    <property type="entry name" value="Ribosomal_eL37_CS"/>
</dbReference>
<feature type="binding site" evidence="11">
    <location>
        <position position="37"/>
    </location>
    <ligand>
        <name>Zn(2+)</name>
        <dbReference type="ChEBI" id="CHEBI:29105"/>
    </ligand>
</feature>
<gene>
    <name evidence="11" type="primary">rpl37e</name>
    <name evidence="13" type="ORF">ENO77_00715</name>
</gene>
<evidence type="ECO:0000256" key="6">
    <source>
        <dbReference type="ARBA" id="ARBA00022833"/>
    </source>
</evidence>
<dbReference type="GO" id="GO:0008270">
    <property type="term" value="F:zinc ion binding"/>
    <property type="evidence" value="ECO:0007669"/>
    <property type="project" value="UniProtKB-UniRule"/>
</dbReference>
<evidence type="ECO:0000256" key="7">
    <source>
        <dbReference type="ARBA" id="ARBA00022884"/>
    </source>
</evidence>
<dbReference type="SUPFAM" id="SSF57829">
    <property type="entry name" value="Zn-binding ribosomal proteins"/>
    <property type="match status" value="1"/>
</dbReference>
<evidence type="ECO:0000256" key="1">
    <source>
        <dbReference type="ARBA" id="ARBA00003058"/>
    </source>
</evidence>
<comment type="caution">
    <text evidence="13">The sequence shown here is derived from an EMBL/GenBank/DDBJ whole genome shotgun (WGS) entry which is preliminary data.</text>
</comment>
<feature type="binding site" evidence="11">
    <location>
        <position position="22"/>
    </location>
    <ligand>
        <name>Zn(2+)</name>
        <dbReference type="ChEBI" id="CHEBI:29105"/>
    </ligand>
</feature>
<dbReference type="EMBL" id="DSGT01000002">
    <property type="protein sequence ID" value="HEW52695.1"/>
    <property type="molecule type" value="Genomic_DNA"/>
</dbReference>
<dbReference type="GO" id="GO:0003735">
    <property type="term" value="F:structural constituent of ribosome"/>
    <property type="evidence" value="ECO:0007669"/>
    <property type="project" value="InterPro"/>
</dbReference>
<organism evidence="13">
    <name type="scientific">Ignisphaera aggregans</name>
    <dbReference type="NCBI Taxonomy" id="334771"/>
    <lineage>
        <taxon>Archaea</taxon>
        <taxon>Thermoproteota</taxon>
        <taxon>Thermoprotei</taxon>
        <taxon>Desulfurococcales</taxon>
        <taxon>Desulfurococcaceae</taxon>
        <taxon>Ignisphaera</taxon>
    </lineage>
</organism>
<dbReference type="GO" id="GO:0019843">
    <property type="term" value="F:rRNA binding"/>
    <property type="evidence" value="ECO:0007669"/>
    <property type="project" value="UniProtKB-KW"/>
</dbReference>
<dbReference type="HAMAP" id="MF_00547">
    <property type="entry name" value="Ribosomal_eL37"/>
    <property type="match status" value="1"/>
</dbReference>
<evidence type="ECO:0000256" key="5">
    <source>
        <dbReference type="ARBA" id="ARBA00022771"/>
    </source>
</evidence>